<proteinExistence type="predicted"/>
<protein>
    <submittedName>
        <fullName evidence="2">Uncharacterized protein</fullName>
    </submittedName>
</protein>
<reference evidence="1 4" key="1">
    <citation type="submission" date="2016-04" db="EMBL/GenBank/DDBJ databases">
        <title>Genome analyses suggest a sexual origin of heterokaryosis in a supposedly ancient asexual fungus.</title>
        <authorList>
            <person name="Ropars J."/>
            <person name="Sedzielewska K."/>
            <person name="Noel J."/>
            <person name="Charron P."/>
            <person name="Farinelli L."/>
            <person name="Marton T."/>
            <person name="Kruger M."/>
            <person name="Pelin A."/>
            <person name="Brachmann A."/>
            <person name="Corradi N."/>
        </authorList>
    </citation>
    <scope>NUCLEOTIDE SEQUENCE [LARGE SCALE GENOMIC DNA]</scope>
    <source>
        <strain evidence="1 4">A5</strain>
    </source>
</reference>
<dbReference type="Proteomes" id="UP000232688">
    <property type="component" value="Unassembled WGS sequence"/>
</dbReference>
<dbReference type="VEuPathDB" id="FungiDB:RhiirFUN_010878"/>
<dbReference type="Proteomes" id="UP000232722">
    <property type="component" value="Unassembled WGS sequence"/>
</dbReference>
<evidence type="ECO:0000313" key="1">
    <source>
        <dbReference type="EMBL" id="PKB92662.1"/>
    </source>
</evidence>
<comment type="caution">
    <text evidence="2">The sequence shown here is derived from an EMBL/GenBank/DDBJ whole genome shotgun (WGS) entry which is preliminary data.</text>
</comment>
<reference evidence="2 3" key="3">
    <citation type="submission" date="2017-10" db="EMBL/GenBank/DDBJ databases">
        <title>Extensive intraspecific genome diversity in a model arbuscular mycorrhizal fungus.</title>
        <authorList>
            <person name="Chen E.C.H."/>
            <person name="Morin E."/>
            <person name="Baudet D."/>
            <person name="Noel J."/>
            <person name="Ndikumana S."/>
            <person name="Charron P."/>
            <person name="St-Onge C."/>
            <person name="Giorgi J."/>
            <person name="Grigoriev I.V."/>
            <person name="Roux C."/>
            <person name="Martin F.M."/>
            <person name="Corradi N."/>
        </authorList>
    </citation>
    <scope>NUCLEOTIDE SEQUENCE [LARGE SCALE GENOMIC DNA]</scope>
    <source>
        <strain evidence="2 3">A1</strain>
    </source>
</reference>
<dbReference type="EMBL" id="LLXH01001864">
    <property type="protein sequence ID" value="PKC57313.1"/>
    <property type="molecule type" value="Genomic_DNA"/>
</dbReference>
<dbReference type="EMBL" id="LLXJ01010306">
    <property type="protein sequence ID" value="PKB92662.1"/>
    <property type="molecule type" value="Genomic_DNA"/>
</dbReference>
<organism evidence="2 3">
    <name type="scientific">Rhizophagus irregularis</name>
    <dbReference type="NCBI Taxonomy" id="588596"/>
    <lineage>
        <taxon>Eukaryota</taxon>
        <taxon>Fungi</taxon>
        <taxon>Fungi incertae sedis</taxon>
        <taxon>Mucoromycota</taxon>
        <taxon>Glomeromycotina</taxon>
        <taxon>Glomeromycetes</taxon>
        <taxon>Glomerales</taxon>
        <taxon>Glomeraceae</taxon>
        <taxon>Rhizophagus</taxon>
    </lineage>
</organism>
<evidence type="ECO:0000313" key="3">
    <source>
        <dbReference type="Proteomes" id="UP000232688"/>
    </source>
</evidence>
<dbReference type="AlphaFoldDB" id="A0A2N0R1Z0"/>
<evidence type="ECO:0000313" key="2">
    <source>
        <dbReference type="EMBL" id="PKC57313.1"/>
    </source>
</evidence>
<sequence length="74" mass="8583">MYKKFLYDVQKKIDESQNTTNNHIIDIISKQILRNNAHTTTDNKENADDNGNIKGRKCGKCKQYGHYYAKTCQA</sequence>
<name>A0A2N0R1Z0_9GLOM</name>
<reference evidence="1 4" key="2">
    <citation type="submission" date="2017-09" db="EMBL/GenBank/DDBJ databases">
        <title>Extensive intraspecific genome diversity in a model arbuscular mycorrhizal fungus.</title>
        <authorList>
            <person name="Chen E.C."/>
            <person name="Morin E."/>
            <person name="Beaudet D."/>
            <person name="Noel J."/>
            <person name="Ndikumana S."/>
            <person name="Charron P."/>
            <person name="St-Onge C."/>
            <person name="Giorgi J."/>
            <person name="Grigoriev I.V."/>
            <person name="Roux C."/>
            <person name="Martin F.M."/>
            <person name="Corradi N."/>
        </authorList>
    </citation>
    <scope>NUCLEOTIDE SEQUENCE [LARGE SCALE GENOMIC DNA]</scope>
    <source>
        <strain evidence="1 4">A5</strain>
    </source>
</reference>
<reference evidence="2 3" key="4">
    <citation type="submission" date="2017-10" db="EMBL/GenBank/DDBJ databases">
        <title>Genome analyses suggest a sexual origin of heterokaryosis in a supposedly ancient asexual fungus.</title>
        <authorList>
            <person name="Corradi N."/>
            <person name="Sedzielewska K."/>
            <person name="Noel J."/>
            <person name="Charron P."/>
            <person name="Farinelli L."/>
            <person name="Marton T."/>
            <person name="Kruger M."/>
            <person name="Pelin A."/>
            <person name="Brachmann A."/>
            <person name="Corradi N."/>
        </authorList>
    </citation>
    <scope>NUCLEOTIDE SEQUENCE [LARGE SCALE GENOMIC DNA]</scope>
    <source>
        <strain evidence="2 3">A1</strain>
    </source>
</reference>
<accession>A0A2N0R1Z0</accession>
<gene>
    <name evidence="2" type="ORF">RhiirA1_472679</name>
    <name evidence="1" type="ORF">RhiirA5_443857</name>
</gene>
<dbReference type="VEuPathDB" id="FungiDB:RhiirA1_472679"/>
<evidence type="ECO:0000313" key="4">
    <source>
        <dbReference type="Proteomes" id="UP000232722"/>
    </source>
</evidence>